<dbReference type="EMBL" id="JASAOG010000125">
    <property type="protein sequence ID" value="KAK0049544.1"/>
    <property type="molecule type" value="Genomic_DNA"/>
</dbReference>
<dbReference type="AlphaFoldDB" id="A0AAD8B7V1"/>
<sequence>MSQTDVIVHVISEAYPLHRSVIRDADIVMQWNVVNGEECRVVLSTLLLILLADVAGVACSNAGLKSSLIGISLWVSVTQNFVLFRKKLVERMQRCWNFLVGRGRDVQTKLLLDLPYGLSDYITSVVECRLAIADLGDIFCNESE</sequence>
<proteinExistence type="predicted"/>
<comment type="caution">
    <text evidence="1">The sequence shown here is derived from an EMBL/GenBank/DDBJ whole genome shotgun (WGS) entry which is preliminary data.</text>
</comment>
<evidence type="ECO:0000313" key="1">
    <source>
        <dbReference type="EMBL" id="KAK0049544.1"/>
    </source>
</evidence>
<evidence type="ECO:0000313" key="2">
    <source>
        <dbReference type="Proteomes" id="UP001233172"/>
    </source>
</evidence>
<reference evidence="1" key="2">
    <citation type="submission" date="2023-04" db="EMBL/GenBank/DDBJ databases">
        <authorList>
            <person name="Bu L."/>
            <person name="Lu L."/>
            <person name="Laidemitt M.R."/>
            <person name="Zhang S.M."/>
            <person name="Mutuku M."/>
            <person name="Mkoji G."/>
            <person name="Steinauer M."/>
            <person name="Loker E.S."/>
        </authorList>
    </citation>
    <scope>NUCLEOTIDE SEQUENCE</scope>
    <source>
        <strain evidence="1">KasaAsao</strain>
        <tissue evidence="1">Whole Snail</tissue>
    </source>
</reference>
<gene>
    <name evidence="1" type="ORF">Bpfe_021080</name>
</gene>
<accession>A0AAD8B7V1</accession>
<protein>
    <submittedName>
        <fullName evidence="1">Uncharacterized protein</fullName>
    </submittedName>
</protein>
<keyword evidence="2" id="KW-1185">Reference proteome</keyword>
<name>A0AAD8B7V1_BIOPF</name>
<dbReference type="Proteomes" id="UP001233172">
    <property type="component" value="Unassembled WGS sequence"/>
</dbReference>
<organism evidence="1 2">
    <name type="scientific">Biomphalaria pfeifferi</name>
    <name type="common">Bloodfluke planorb</name>
    <name type="synonym">Freshwater snail</name>
    <dbReference type="NCBI Taxonomy" id="112525"/>
    <lineage>
        <taxon>Eukaryota</taxon>
        <taxon>Metazoa</taxon>
        <taxon>Spiralia</taxon>
        <taxon>Lophotrochozoa</taxon>
        <taxon>Mollusca</taxon>
        <taxon>Gastropoda</taxon>
        <taxon>Heterobranchia</taxon>
        <taxon>Euthyneura</taxon>
        <taxon>Panpulmonata</taxon>
        <taxon>Hygrophila</taxon>
        <taxon>Lymnaeoidea</taxon>
        <taxon>Planorbidae</taxon>
        <taxon>Biomphalaria</taxon>
    </lineage>
</organism>
<reference evidence="1" key="1">
    <citation type="journal article" date="2023" name="PLoS Negl. Trop. Dis.">
        <title>A genome sequence for Biomphalaria pfeifferi, the major vector snail for the human-infecting parasite Schistosoma mansoni.</title>
        <authorList>
            <person name="Bu L."/>
            <person name="Lu L."/>
            <person name="Laidemitt M.R."/>
            <person name="Zhang S.M."/>
            <person name="Mutuku M."/>
            <person name="Mkoji G."/>
            <person name="Steinauer M."/>
            <person name="Loker E.S."/>
        </authorList>
    </citation>
    <scope>NUCLEOTIDE SEQUENCE</scope>
    <source>
        <strain evidence="1">KasaAsao</strain>
    </source>
</reference>